<evidence type="ECO:0000313" key="3">
    <source>
        <dbReference type="EnsemblPlants" id="AET03161"/>
    </source>
</evidence>
<sequence>MASSDDKVSNHIPDDVAFFILSKLSLKALKRFTCVRKSWVHLFENPNFISMFCNNFILKDHSFYDDTCLLLKQTVPGHYYHCALYLLSGENFENKVILNWPPPFQADDIDMDILGSGINGTLCLHRYHRTIVLWNPTIGEFKVIPPSPIDSQLHDPTSVTLHGFGYDSVRDDYKVIRHAEFHQRNAFAGSLIVVPLERRQVWEMYSLRSESWRKLNVDMLPCNRRNAGAEVYMDGVCHWWGYAYDGPCLVSFNLSSEVILTTPIPLDMDESFEWMERHLAVLNMSIAIISHHANKNYFHISVLGELGVKESWIKLFVVGPLPCVHRPVGVGKKGDIFFIKEDSEVICLNLSNGMIKEIGVKEDLFRCQIVIYKPNFLPIGRLNN</sequence>
<dbReference type="SUPFAM" id="SSF81383">
    <property type="entry name" value="F-box domain"/>
    <property type="match status" value="1"/>
</dbReference>
<organism evidence="2 4">
    <name type="scientific">Medicago truncatula</name>
    <name type="common">Barrel medic</name>
    <name type="synonym">Medicago tribuloides</name>
    <dbReference type="NCBI Taxonomy" id="3880"/>
    <lineage>
        <taxon>Eukaryota</taxon>
        <taxon>Viridiplantae</taxon>
        <taxon>Streptophyta</taxon>
        <taxon>Embryophyta</taxon>
        <taxon>Tracheophyta</taxon>
        <taxon>Spermatophyta</taxon>
        <taxon>Magnoliopsida</taxon>
        <taxon>eudicotyledons</taxon>
        <taxon>Gunneridae</taxon>
        <taxon>Pentapetalae</taxon>
        <taxon>rosids</taxon>
        <taxon>fabids</taxon>
        <taxon>Fabales</taxon>
        <taxon>Fabaceae</taxon>
        <taxon>Papilionoideae</taxon>
        <taxon>50 kb inversion clade</taxon>
        <taxon>NPAAA clade</taxon>
        <taxon>Hologalegina</taxon>
        <taxon>IRL clade</taxon>
        <taxon>Trifolieae</taxon>
        <taxon>Medicago</taxon>
    </lineage>
</organism>
<reference evidence="2 4" key="1">
    <citation type="journal article" date="2011" name="Nature">
        <title>The Medicago genome provides insight into the evolution of rhizobial symbioses.</title>
        <authorList>
            <person name="Young N.D."/>
            <person name="Debelle F."/>
            <person name="Oldroyd G.E."/>
            <person name="Geurts R."/>
            <person name="Cannon S.B."/>
            <person name="Udvardi M.K."/>
            <person name="Benedito V.A."/>
            <person name="Mayer K.F."/>
            <person name="Gouzy J."/>
            <person name="Schoof H."/>
            <person name="Van de Peer Y."/>
            <person name="Proost S."/>
            <person name="Cook D.R."/>
            <person name="Meyers B.C."/>
            <person name="Spannagl M."/>
            <person name="Cheung F."/>
            <person name="De Mita S."/>
            <person name="Krishnakumar V."/>
            <person name="Gundlach H."/>
            <person name="Zhou S."/>
            <person name="Mudge J."/>
            <person name="Bharti A.K."/>
            <person name="Murray J.D."/>
            <person name="Naoumkina M.A."/>
            <person name="Rosen B."/>
            <person name="Silverstein K.A."/>
            <person name="Tang H."/>
            <person name="Rombauts S."/>
            <person name="Zhao P.X."/>
            <person name="Zhou P."/>
            <person name="Barbe V."/>
            <person name="Bardou P."/>
            <person name="Bechner M."/>
            <person name="Bellec A."/>
            <person name="Berger A."/>
            <person name="Berges H."/>
            <person name="Bidwell S."/>
            <person name="Bisseling T."/>
            <person name="Choisne N."/>
            <person name="Couloux A."/>
            <person name="Denny R."/>
            <person name="Deshpande S."/>
            <person name="Dai X."/>
            <person name="Doyle J.J."/>
            <person name="Dudez A.M."/>
            <person name="Farmer A.D."/>
            <person name="Fouteau S."/>
            <person name="Franken C."/>
            <person name="Gibelin C."/>
            <person name="Gish J."/>
            <person name="Goldstein S."/>
            <person name="Gonzalez A.J."/>
            <person name="Green P.J."/>
            <person name="Hallab A."/>
            <person name="Hartog M."/>
            <person name="Hua A."/>
            <person name="Humphray S.J."/>
            <person name="Jeong D.H."/>
            <person name="Jing Y."/>
            <person name="Jocker A."/>
            <person name="Kenton S.M."/>
            <person name="Kim D.J."/>
            <person name="Klee K."/>
            <person name="Lai H."/>
            <person name="Lang C."/>
            <person name="Lin S."/>
            <person name="Macmil S.L."/>
            <person name="Magdelenat G."/>
            <person name="Matthews L."/>
            <person name="McCorrison J."/>
            <person name="Monaghan E.L."/>
            <person name="Mun J.H."/>
            <person name="Najar F.Z."/>
            <person name="Nicholson C."/>
            <person name="Noirot C."/>
            <person name="O'Bleness M."/>
            <person name="Paule C.R."/>
            <person name="Poulain J."/>
            <person name="Prion F."/>
            <person name="Qin B."/>
            <person name="Qu C."/>
            <person name="Retzel E.F."/>
            <person name="Riddle C."/>
            <person name="Sallet E."/>
            <person name="Samain S."/>
            <person name="Samson N."/>
            <person name="Sanders I."/>
            <person name="Saurat O."/>
            <person name="Scarpelli C."/>
            <person name="Schiex T."/>
            <person name="Segurens B."/>
            <person name="Severin A.J."/>
            <person name="Sherrier D.J."/>
            <person name="Shi R."/>
            <person name="Sims S."/>
            <person name="Singer S.R."/>
            <person name="Sinharoy S."/>
            <person name="Sterck L."/>
            <person name="Viollet A."/>
            <person name="Wang B.B."/>
            <person name="Wang K."/>
            <person name="Wang M."/>
            <person name="Wang X."/>
            <person name="Warfsmann J."/>
            <person name="Weissenbach J."/>
            <person name="White D.D."/>
            <person name="White J.D."/>
            <person name="Wiley G.B."/>
            <person name="Wincker P."/>
            <person name="Xing Y."/>
            <person name="Yang L."/>
            <person name="Yao Z."/>
            <person name="Ying F."/>
            <person name="Zhai J."/>
            <person name="Zhou L."/>
            <person name="Zuber A."/>
            <person name="Denarie J."/>
            <person name="Dixon R.A."/>
            <person name="May G.D."/>
            <person name="Schwartz D.C."/>
            <person name="Rogers J."/>
            <person name="Quetier F."/>
            <person name="Town C.D."/>
            <person name="Roe B.A."/>
        </authorList>
    </citation>
    <scope>NUCLEOTIDE SEQUENCE [LARGE SCALE GENOMIC DNA]</scope>
    <source>
        <strain evidence="2">A17</strain>
        <strain evidence="3 4">cv. Jemalong A17</strain>
    </source>
</reference>
<evidence type="ECO:0000313" key="4">
    <source>
        <dbReference type="Proteomes" id="UP000002051"/>
    </source>
</evidence>
<dbReference type="AlphaFoldDB" id="G7LFI2"/>
<dbReference type="PANTHER" id="PTHR31672:SF13">
    <property type="entry name" value="F-BOX PROTEIN CPR30-LIKE"/>
    <property type="match status" value="1"/>
</dbReference>
<dbReference type="KEGG" id="mtr:11446483"/>
<dbReference type="HOGENOM" id="CLU_027176_5_0_1"/>
<dbReference type="PaxDb" id="3880-AET03161"/>
<feature type="domain" description="F-box associated beta-propeller type 1" evidence="1">
    <location>
        <begin position="122"/>
        <end position="349"/>
    </location>
</feature>
<name>G7LFI2_MEDTR</name>
<reference evidence="3" key="3">
    <citation type="submission" date="2015-04" db="UniProtKB">
        <authorList>
            <consortium name="EnsemblPlants"/>
        </authorList>
    </citation>
    <scope>IDENTIFICATION</scope>
    <source>
        <strain evidence="3">cv. Jemalong A17</strain>
    </source>
</reference>
<proteinExistence type="predicted"/>
<reference evidence="2 4" key="2">
    <citation type="journal article" date="2014" name="BMC Genomics">
        <title>An improved genome release (version Mt4.0) for the model legume Medicago truncatula.</title>
        <authorList>
            <person name="Tang H."/>
            <person name="Krishnakumar V."/>
            <person name="Bidwell S."/>
            <person name="Rosen B."/>
            <person name="Chan A."/>
            <person name="Zhou S."/>
            <person name="Gentzbittel L."/>
            <person name="Childs K.L."/>
            <person name="Yandell M."/>
            <person name="Gundlach H."/>
            <person name="Mayer K.F."/>
            <person name="Schwartz D.C."/>
            <person name="Town C.D."/>
        </authorList>
    </citation>
    <scope>GENOME REANNOTATION</scope>
    <source>
        <strain evidence="3 4">cv. Jemalong A17</strain>
    </source>
</reference>
<dbReference type="EnsemblPlants" id="AET03161">
    <property type="protein sequence ID" value="AET03161"/>
    <property type="gene ID" value="MTR_8g063440"/>
</dbReference>
<dbReference type="OrthoDB" id="1555129at2759"/>
<dbReference type="Pfam" id="PF07734">
    <property type="entry name" value="FBA_1"/>
    <property type="match status" value="1"/>
</dbReference>
<dbReference type="Proteomes" id="UP000002051">
    <property type="component" value="Chromosome 8"/>
</dbReference>
<protein>
    <submittedName>
        <fullName evidence="2">F-box protein interaction domain protein</fullName>
    </submittedName>
</protein>
<dbReference type="InterPro" id="IPR036047">
    <property type="entry name" value="F-box-like_dom_sf"/>
</dbReference>
<keyword evidence="4" id="KW-1185">Reference proteome</keyword>
<accession>G7LFI2</accession>
<evidence type="ECO:0000259" key="1">
    <source>
        <dbReference type="Pfam" id="PF07734"/>
    </source>
</evidence>
<dbReference type="PANTHER" id="PTHR31672">
    <property type="entry name" value="BNACNNG10540D PROTEIN"/>
    <property type="match status" value="1"/>
</dbReference>
<dbReference type="OMA" id="ISHHANK"/>
<dbReference type="InterPro" id="IPR006527">
    <property type="entry name" value="F-box-assoc_dom_typ1"/>
</dbReference>
<dbReference type="InterPro" id="IPR017451">
    <property type="entry name" value="F-box-assoc_interact_dom"/>
</dbReference>
<dbReference type="NCBIfam" id="TIGR01640">
    <property type="entry name" value="F_box_assoc_1"/>
    <property type="match status" value="1"/>
</dbReference>
<dbReference type="STRING" id="3880.G7LFI2"/>
<dbReference type="InterPro" id="IPR050796">
    <property type="entry name" value="SCF_F-box_component"/>
</dbReference>
<evidence type="ECO:0000313" key="2">
    <source>
        <dbReference type="EMBL" id="AET03161.1"/>
    </source>
</evidence>
<gene>
    <name evidence="3" type="primary">11446483</name>
    <name evidence="2" type="ordered locus">MTR_8g063440</name>
</gene>
<dbReference type="EMBL" id="CM001224">
    <property type="protein sequence ID" value="AET03161.1"/>
    <property type="molecule type" value="Genomic_DNA"/>
</dbReference>